<name>B6WY24_9BACT</name>
<dbReference type="HOGENOM" id="CLU_2301291_0_0_7"/>
<comment type="caution">
    <text evidence="2">The sequence shown here is derived from an EMBL/GenBank/DDBJ whole genome shotgun (WGS) entry which is preliminary data.</text>
</comment>
<feature type="compositionally biased region" description="Polar residues" evidence="1">
    <location>
        <begin position="37"/>
        <end position="50"/>
    </location>
</feature>
<gene>
    <name evidence="2" type="ORF">DESPIG_03000</name>
</gene>
<sequence length="100" mass="10925">MRHEIRLDGPLPSGIRPEAPRQAPRPLQATGSLPWHTPSSHPQFIGTASQEPARRETACPARKIILTKRSIQTAFPKNKKALPGTGKARNLSMSRQPSGT</sequence>
<accession>B6WY24</accession>
<dbReference type="EMBL" id="ABXU01000088">
    <property type="protein sequence ID" value="EEB32080.1"/>
    <property type="molecule type" value="Genomic_DNA"/>
</dbReference>
<proteinExistence type="predicted"/>
<dbReference type="Proteomes" id="UP000003676">
    <property type="component" value="Unassembled WGS sequence"/>
</dbReference>
<dbReference type="AlphaFoldDB" id="B6WY24"/>
<protein>
    <submittedName>
        <fullName evidence="2">Uncharacterized protein</fullName>
    </submittedName>
</protein>
<reference evidence="2 3" key="1">
    <citation type="submission" date="2008-10" db="EMBL/GenBank/DDBJ databases">
        <title>Draft genome sequence of Desulvovibrio piger (ATCC 29098).</title>
        <authorList>
            <person name="Sudarsanam P."/>
            <person name="Ley R."/>
            <person name="Guruge J."/>
            <person name="Turnbaugh P.J."/>
            <person name="Mahowald M."/>
            <person name="Liep D."/>
            <person name="Gordon J."/>
        </authorList>
    </citation>
    <scope>NUCLEOTIDE SEQUENCE [LARGE SCALE GENOMIC DNA]</scope>
    <source>
        <strain evidence="2 3">ATCC 29098</strain>
    </source>
</reference>
<evidence type="ECO:0000313" key="2">
    <source>
        <dbReference type="EMBL" id="EEB32080.1"/>
    </source>
</evidence>
<evidence type="ECO:0000313" key="3">
    <source>
        <dbReference type="Proteomes" id="UP000003676"/>
    </source>
</evidence>
<feature type="region of interest" description="Disordered" evidence="1">
    <location>
        <begin position="76"/>
        <end position="100"/>
    </location>
</feature>
<evidence type="ECO:0000256" key="1">
    <source>
        <dbReference type="SAM" id="MobiDB-lite"/>
    </source>
</evidence>
<feature type="compositionally biased region" description="Polar residues" evidence="1">
    <location>
        <begin position="91"/>
        <end position="100"/>
    </location>
</feature>
<reference evidence="2 3" key="2">
    <citation type="submission" date="2008-10" db="EMBL/GenBank/DDBJ databases">
        <authorList>
            <person name="Fulton L."/>
            <person name="Clifton S."/>
            <person name="Fulton B."/>
            <person name="Xu J."/>
            <person name="Minx P."/>
            <person name="Pepin K.H."/>
            <person name="Johnson M."/>
            <person name="Bhonagiri V."/>
            <person name="Nash W.E."/>
            <person name="Mardis E.R."/>
            <person name="Wilson R.K."/>
        </authorList>
    </citation>
    <scope>NUCLEOTIDE SEQUENCE [LARGE SCALE GENOMIC DNA]</scope>
    <source>
        <strain evidence="2 3">ATCC 29098</strain>
    </source>
</reference>
<feature type="region of interest" description="Disordered" evidence="1">
    <location>
        <begin position="1"/>
        <end position="56"/>
    </location>
</feature>
<organism evidence="2 3">
    <name type="scientific">Desulfovibrio piger ATCC 29098</name>
    <dbReference type="NCBI Taxonomy" id="411464"/>
    <lineage>
        <taxon>Bacteria</taxon>
        <taxon>Pseudomonadati</taxon>
        <taxon>Thermodesulfobacteriota</taxon>
        <taxon>Desulfovibrionia</taxon>
        <taxon>Desulfovibrionales</taxon>
        <taxon>Desulfovibrionaceae</taxon>
        <taxon>Desulfovibrio</taxon>
    </lineage>
</organism>